<dbReference type="EMBL" id="JAAXOS010000003">
    <property type="protein sequence ID" value="NKY26189.1"/>
    <property type="molecule type" value="Genomic_DNA"/>
</dbReference>
<dbReference type="Proteomes" id="UP000540698">
    <property type="component" value="Unassembled WGS sequence"/>
</dbReference>
<dbReference type="AlphaFoldDB" id="A0A7X6L1M8"/>
<protein>
    <recommendedName>
        <fullName evidence="3">Secreted protein</fullName>
    </recommendedName>
</protein>
<keyword evidence="2" id="KW-1185">Reference proteome</keyword>
<evidence type="ECO:0000313" key="2">
    <source>
        <dbReference type="Proteomes" id="UP000540698"/>
    </source>
</evidence>
<evidence type="ECO:0000313" key="1">
    <source>
        <dbReference type="EMBL" id="NKY26189.1"/>
    </source>
</evidence>
<evidence type="ECO:0008006" key="3">
    <source>
        <dbReference type="Google" id="ProtNLM"/>
    </source>
</evidence>
<accession>A0A7X6L1M8</accession>
<organism evidence="1 2">
    <name type="scientific">Nocardia gamkensis</name>
    <dbReference type="NCBI Taxonomy" id="352869"/>
    <lineage>
        <taxon>Bacteria</taxon>
        <taxon>Bacillati</taxon>
        <taxon>Actinomycetota</taxon>
        <taxon>Actinomycetes</taxon>
        <taxon>Mycobacteriales</taxon>
        <taxon>Nocardiaceae</taxon>
        <taxon>Nocardia</taxon>
    </lineage>
</organism>
<proteinExistence type="predicted"/>
<sequence>MAGGSTRPLLFLDVDGTLLPYGTAAPAVSEVDWSARQQPSNPLLSGLTRSLGDRLLALDCELRWATGWGEDANRVLAPILGLPQLPVVALPDYPGGDYFDDELHWKTRAVVTSAAGRSFIWIDDEIREQDSAWVCGNHHGRALLHRVDGVLGLLDTDFTALTDWLRTSP</sequence>
<gene>
    <name evidence="1" type="ORF">HGB38_08165</name>
</gene>
<reference evidence="1 2" key="1">
    <citation type="submission" date="2020-04" db="EMBL/GenBank/DDBJ databases">
        <title>MicrobeNet Type strains.</title>
        <authorList>
            <person name="Nicholson A.C."/>
        </authorList>
    </citation>
    <scope>NUCLEOTIDE SEQUENCE [LARGE SCALE GENOMIC DNA]</scope>
    <source>
        <strain evidence="1 2">DSM 44956</strain>
    </source>
</reference>
<dbReference type="RefSeq" id="WP_062970179.1">
    <property type="nucleotide sequence ID" value="NZ_JAAXOS010000003.1"/>
</dbReference>
<name>A0A7X6L1M8_9NOCA</name>
<comment type="caution">
    <text evidence="1">The sequence shown here is derived from an EMBL/GenBank/DDBJ whole genome shotgun (WGS) entry which is preliminary data.</text>
</comment>